<dbReference type="SUPFAM" id="SSF52540">
    <property type="entry name" value="P-loop containing nucleoside triphosphate hydrolases"/>
    <property type="match status" value="1"/>
</dbReference>
<name>A0A455VHX4_9GAMM</name>
<protein>
    <submittedName>
        <fullName evidence="2">Partitioning protein</fullName>
    </submittedName>
</protein>
<dbReference type="PANTHER" id="PTHR13696">
    <property type="entry name" value="P-LOOP CONTAINING NUCLEOSIDE TRIPHOSPHATE HYDROLASE"/>
    <property type="match status" value="1"/>
</dbReference>
<evidence type="ECO:0000313" key="2">
    <source>
        <dbReference type="EMBL" id="BBI92104.1"/>
    </source>
</evidence>
<accession>A0A455VHX4</accession>
<reference evidence="2 3" key="1">
    <citation type="submission" date="2019-03" db="EMBL/GenBank/DDBJ databases">
        <title>The genome sequence of Candidatus Serratia symbiotica strain IS.</title>
        <authorList>
            <person name="Nikoh N."/>
            <person name="Koga R."/>
            <person name="Oshima K."/>
            <person name="Hattori M."/>
            <person name="Fukatsu T."/>
        </authorList>
    </citation>
    <scope>NUCLEOTIDE SEQUENCE [LARGE SCALE GENOMIC DNA]</scope>
    <source>
        <strain evidence="2 3">IS</strain>
    </source>
</reference>
<dbReference type="CDD" id="cd02042">
    <property type="entry name" value="ParAB_family"/>
    <property type="match status" value="1"/>
</dbReference>
<dbReference type="Gene3D" id="3.40.50.300">
    <property type="entry name" value="P-loop containing nucleotide triphosphate hydrolases"/>
    <property type="match status" value="1"/>
</dbReference>
<organism evidence="2 3">
    <name type="scientific">Serratia symbiotica</name>
    <dbReference type="NCBI Taxonomy" id="138074"/>
    <lineage>
        <taxon>Bacteria</taxon>
        <taxon>Pseudomonadati</taxon>
        <taxon>Pseudomonadota</taxon>
        <taxon>Gammaproteobacteria</taxon>
        <taxon>Enterobacterales</taxon>
        <taxon>Yersiniaceae</taxon>
        <taxon>Serratia</taxon>
    </lineage>
</organism>
<dbReference type="PIRSF" id="PIRSF009320">
    <property type="entry name" value="Nuc_binding_HP_1000"/>
    <property type="match status" value="1"/>
</dbReference>
<evidence type="ECO:0000259" key="1">
    <source>
        <dbReference type="Pfam" id="PF01656"/>
    </source>
</evidence>
<dbReference type="InterPro" id="IPR002586">
    <property type="entry name" value="CobQ/CobB/MinD/ParA_Nub-bd_dom"/>
</dbReference>
<dbReference type="RefSeq" id="WP_006710053.1">
    <property type="nucleotide sequence ID" value="NZ_AP019531.1"/>
</dbReference>
<gene>
    <name evidence="2" type="primary">bplSymb</name>
    <name evidence="2" type="ORF">SSYIS1_16490</name>
</gene>
<dbReference type="Proteomes" id="UP000324392">
    <property type="component" value="Chromosome"/>
</dbReference>
<dbReference type="InterPro" id="IPR027417">
    <property type="entry name" value="P-loop_NTPase"/>
</dbReference>
<feature type="domain" description="CobQ/CobB/MinD/ParA nucleotide binding" evidence="1">
    <location>
        <begin position="5"/>
        <end position="80"/>
    </location>
</feature>
<dbReference type="Pfam" id="PF01656">
    <property type="entry name" value="CbiA"/>
    <property type="match status" value="1"/>
</dbReference>
<dbReference type="EMBL" id="AP019531">
    <property type="protein sequence ID" value="BBI92104.1"/>
    <property type="molecule type" value="Genomic_DNA"/>
</dbReference>
<sequence length="212" mass="23379">MITVVGGNKGGSSKTTTATNLAVALAIVHSKDVVLVDSDIQRSASRWHTEREASGLSPAITLIEKTGNISQTLRSLAEKYDHVIVDVAGRNSRELITACTVADVLIAPHQCSQLDLDTMFELQQQLISIRDLNPDLKAYAYQSIATTNPVLEGNERNEFLEYVAEFDQLTPLTAKSCYRKIYRDVMSEGKSVMETDNAKARDEVMALINEVF</sequence>
<dbReference type="InterPro" id="IPR050678">
    <property type="entry name" value="DNA_Partitioning_ATPase"/>
</dbReference>
<dbReference type="AlphaFoldDB" id="A0A455VHX4"/>
<evidence type="ECO:0000313" key="3">
    <source>
        <dbReference type="Proteomes" id="UP000324392"/>
    </source>
</evidence>
<proteinExistence type="predicted"/>
<dbReference type="PANTHER" id="PTHR13696:SF96">
    <property type="entry name" value="COBQ_COBB_MIND_PARA NUCLEOTIDE BINDING DOMAIN-CONTAINING PROTEIN"/>
    <property type="match status" value="1"/>
</dbReference>